<evidence type="ECO:0000256" key="2">
    <source>
        <dbReference type="ARBA" id="ARBA00009849"/>
    </source>
</evidence>
<dbReference type="EMBL" id="ABJB010911932">
    <property type="status" value="NOT_ANNOTATED_CDS"/>
    <property type="molecule type" value="Genomic_DNA"/>
</dbReference>
<feature type="region of interest" description="Disordered" evidence="14">
    <location>
        <begin position="38"/>
        <end position="63"/>
    </location>
</feature>
<comment type="similarity">
    <text evidence="2 13">Belongs to the tweety family.</text>
</comment>
<dbReference type="PANTHER" id="PTHR12424:SF8">
    <property type="entry name" value="PROTEIN TWEETY"/>
    <property type="match status" value="1"/>
</dbReference>
<dbReference type="GO" id="GO:0072320">
    <property type="term" value="F:volume-sensitive chloride channel activity"/>
    <property type="evidence" value="ECO:0000318"/>
    <property type="project" value="GO_Central"/>
</dbReference>
<evidence type="ECO:0000313" key="15">
    <source>
        <dbReference type="EMBL" id="EEC20591.1"/>
    </source>
</evidence>
<evidence type="ECO:0000313" key="17">
    <source>
        <dbReference type="Proteomes" id="UP000001555"/>
    </source>
</evidence>
<organism>
    <name type="scientific">Ixodes scapularis</name>
    <name type="common">Black-legged tick</name>
    <name type="synonym">Deer tick</name>
    <dbReference type="NCBI Taxonomy" id="6945"/>
    <lineage>
        <taxon>Eukaryota</taxon>
        <taxon>Metazoa</taxon>
        <taxon>Ecdysozoa</taxon>
        <taxon>Arthropoda</taxon>
        <taxon>Chelicerata</taxon>
        <taxon>Arachnida</taxon>
        <taxon>Acari</taxon>
        <taxon>Parasitiformes</taxon>
        <taxon>Ixodida</taxon>
        <taxon>Ixodoidea</taxon>
        <taxon>Ixodidae</taxon>
        <taxon>Ixodinae</taxon>
        <taxon>Ixodes</taxon>
    </lineage>
</organism>
<dbReference type="HOGENOM" id="CLU_458768_0_0_1"/>
<dbReference type="InParanoid" id="B7QP19"/>
<gene>
    <name evidence="15" type="ORF">IscW_ISCW015482</name>
</gene>
<evidence type="ECO:0000313" key="16">
    <source>
        <dbReference type="EnsemblMetazoa" id="ISCW015482-PA"/>
    </source>
</evidence>
<dbReference type="GO" id="GO:0005229">
    <property type="term" value="F:intracellularly calcium-gated chloride channel activity"/>
    <property type="evidence" value="ECO:0000318"/>
    <property type="project" value="GO_Central"/>
</dbReference>
<evidence type="ECO:0000256" key="11">
    <source>
        <dbReference type="ARBA" id="ARBA00023214"/>
    </source>
</evidence>
<feature type="transmembrane region" description="Helical" evidence="13">
    <location>
        <begin position="314"/>
        <end position="339"/>
    </location>
</feature>
<accession>B7QP19</accession>
<dbReference type="VEuPathDB" id="VectorBase:ISCI015482"/>
<keyword evidence="8 13" id="KW-0472">Membrane</keyword>
<reference evidence="16" key="2">
    <citation type="submission" date="2020-05" db="UniProtKB">
        <authorList>
            <consortium name="EnsemblMetazoa"/>
        </authorList>
    </citation>
    <scope>IDENTIFICATION</scope>
    <source>
        <strain evidence="16">wikel</strain>
    </source>
</reference>
<dbReference type="VEuPathDB" id="VectorBase:ISCP_013129"/>
<feature type="transmembrane region" description="Helical" evidence="13">
    <location>
        <begin position="116"/>
        <end position="139"/>
    </location>
</feature>
<evidence type="ECO:0000256" key="3">
    <source>
        <dbReference type="ARBA" id="ARBA00022448"/>
    </source>
</evidence>
<dbReference type="EMBL" id="ABJB010171879">
    <property type="status" value="NOT_ANNOTATED_CDS"/>
    <property type="molecule type" value="Genomic_DNA"/>
</dbReference>
<dbReference type="FunCoup" id="B7QP19">
    <property type="interactions" value="168"/>
</dbReference>
<dbReference type="EMBL" id="DS981200">
    <property type="protein sequence ID" value="EEC20591.1"/>
    <property type="molecule type" value="Genomic_DNA"/>
</dbReference>
<evidence type="ECO:0007829" key="18">
    <source>
        <dbReference type="PeptideAtlas" id="B7QP19"/>
    </source>
</evidence>
<keyword evidence="7 13" id="KW-0406">Ion transport</keyword>
<feature type="region of interest" description="Disordered" evidence="14">
    <location>
        <begin position="467"/>
        <end position="507"/>
    </location>
</feature>
<keyword evidence="10" id="KW-0325">Glycoprotein</keyword>
<feature type="transmembrane region" description="Helical" evidence="13">
    <location>
        <begin position="284"/>
        <end position="307"/>
    </location>
</feature>
<evidence type="ECO:0000256" key="8">
    <source>
        <dbReference type="ARBA" id="ARBA00023136"/>
    </source>
</evidence>
<dbReference type="GO" id="GO:0034707">
    <property type="term" value="C:chloride channel complex"/>
    <property type="evidence" value="ECO:0007669"/>
    <property type="project" value="UniProtKB-UniRule"/>
</dbReference>
<protein>
    <recommendedName>
        <fullName evidence="13">Protein tweety homolog</fullName>
    </recommendedName>
</protein>
<dbReference type="PANTHER" id="PTHR12424">
    <property type="entry name" value="TWEETY-RELATED"/>
    <property type="match status" value="1"/>
</dbReference>
<dbReference type="STRING" id="6945.B7QP19"/>
<dbReference type="EMBL" id="ABJB010607575">
    <property type="status" value="NOT_ANNOTATED_CDS"/>
    <property type="molecule type" value="Genomic_DNA"/>
</dbReference>
<reference evidence="15 17" key="1">
    <citation type="submission" date="2008-03" db="EMBL/GenBank/DDBJ databases">
        <title>Annotation of Ixodes scapularis.</title>
        <authorList>
            <consortium name="Ixodes scapularis Genome Project Consortium"/>
            <person name="Caler E."/>
            <person name="Hannick L.I."/>
            <person name="Bidwell S."/>
            <person name="Joardar V."/>
            <person name="Thiagarajan M."/>
            <person name="Amedeo P."/>
            <person name="Galinsky K.J."/>
            <person name="Schobel S."/>
            <person name="Inman J."/>
            <person name="Hostetler J."/>
            <person name="Miller J."/>
            <person name="Hammond M."/>
            <person name="Megy K."/>
            <person name="Lawson D."/>
            <person name="Kodira C."/>
            <person name="Sutton G."/>
            <person name="Meyer J."/>
            <person name="Hill C.A."/>
            <person name="Birren B."/>
            <person name="Nene V."/>
            <person name="Collins F."/>
            <person name="Alarcon-Chaidez F."/>
            <person name="Wikel S."/>
            <person name="Strausberg R."/>
        </authorList>
    </citation>
    <scope>NUCLEOTIDE SEQUENCE [LARGE SCALE GENOMIC DNA]</scope>
    <source>
        <strain evidence="17">Wikel</strain>
        <strain evidence="15">Wikel colony</strain>
    </source>
</reference>
<evidence type="ECO:0000256" key="6">
    <source>
        <dbReference type="ARBA" id="ARBA00022989"/>
    </source>
</evidence>
<dbReference type="InterPro" id="IPR006990">
    <property type="entry name" value="Tweety"/>
</dbReference>
<name>B7QP19_IXOSC</name>
<proteinExistence type="evidence at protein level"/>
<comment type="function">
    <text evidence="13">Probable chloride channel.</text>
</comment>
<keyword evidence="18" id="KW-1267">Proteomics identification</keyword>
<dbReference type="AlphaFoldDB" id="B7QP19"/>
<dbReference type="OrthoDB" id="187568at2759"/>
<dbReference type="Pfam" id="PF04906">
    <property type="entry name" value="Tweety"/>
    <property type="match status" value="2"/>
</dbReference>
<dbReference type="EMBL" id="ABJB010988427">
    <property type="status" value="NOT_ANNOTATED_CDS"/>
    <property type="molecule type" value="Genomic_DNA"/>
</dbReference>
<evidence type="ECO:0000256" key="9">
    <source>
        <dbReference type="ARBA" id="ARBA00023173"/>
    </source>
</evidence>
<dbReference type="EMBL" id="ABJB010347467">
    <property type="status" value="NOT_ANNOTATED_CDS"/>
    <property type="molecule type" value="Genomic_DNA"/>
</dbReference>
<keyword evidence="9 13" id="KW-0869">Chloride channel</keyword>
<keyword evidence="6 13" id="KW-1133">Transmembrane helix</keyword>
<dbReference type="EMBL" id="ABJB010923492">
    <property type="status" value="NOT_ANNOTATED_CDS"/>
    <property type="molecule type" value="Genomic_DNA"/>
</dbReference>
<keyword evidence="3 13" id="KW-0813">Transport</keyword>
<evidence type="ECO:0000256" key="5">
    <source>
        <dbReference type="ARBA" id="ARBA00022692"/>
    </source>
</evidence>
<dbReference type="EMBL" id="ABJB010081602">
    <property type="status" value="NOT_ANNOTATED_CDS"/>
    <property type="molecule type" value="Genomic_DNA"/>
</dbReference>
<keyword evidence="12 13" id="KW-0407">Ion channel</keyword>
<evidence type="ECO:0000256" key="1">
    <source>
        <dbReference type="ARBA" id="ARBA00004651"/>
    </source>
</evidence>
<feature type="compositionally biased region" description="Basic and acidic residues" evidence="14">
    <location>
        <begin position="41"/>
        <end position="51"/>
    </location>
</feature>
<evidence type="ECO:0000256" key="7">
    <source>
        <dbReference type="ARBA" id="ARBA00023065"/>
    </source>
</evidence>
<evidence type="ECO:0000256" key="10">
    <source>
        <dbReference type="ARBA" id="ARBA00023180"/>
    </source>
</evidence>
<feature type="compositionally biased region" description="Basic and acidic residues" evidence="14">
    <location>
        <begin position="487"/>
        <end position="501"/>
    </location>
</feature>
<dbReference type="EnsemblMetazoa" id="ISCW015482-RA">
    <property type="protein sequence ID" value="ISCW015482-PA"/>
    <property type="gene ID" value="ISCW015482"/>
</dbReference>
<dbReference type="Proteomes" id="UP000001555">
    <property type="component" value="Unassembled WGS sequence"/>
</dbReference>
<dbReference type="GO" id="GO:0005886">
    <property type="term" value="C:plasma membrane"/>
    <property type="evidence" value="ECO:0000318"/>
    <property type="project" value="GO_Central"/>
</dbReference>
<dbReference type="PaxDb" id="6945-B7QP19"/>
<keyword evidence="11 13" id="KW-0868">Chloride</keyword>
<evidence type="ECO:0000256" key="13">
    <source>
        <dbReference type="RuleBase" id="RU361114"/>
    </source>
</evidence>
<evidence type="ECO:0000256" key="14">
    <source>
        <dbReference type="SAM" id="MobiDB-lite"/>
    </source>
</evidence>
<dbReference type="VEuPathDB" id="VectorBase:ISCW015482"/>
<feature type="transmembrane region" description="Helical" evidence="13">
    <location>
        <begin position="432"/>
        <end position="453"/>
    </location>
</feature>
<sequence length="595" mass="65329">MSQKRDSAGGDLWWKSLAPQEVPSPFLVFAFHPCGRGAHGNSEEKSRDEGSPRPSAPLISNSDRECEPLEPLIGSLICFLPSPAASCSLHGERITQRRRCSEAPRAVFIDPKTPSLGILIAVPGFWLILTLLAFLIFFLCRCCDSGLKKKRRLTPLKWTLALFALLCCGALALGLFGNDQAHGGMVAVQKSTQDMEDSLSSMGNQTRFLDRSLGQSAQQELSGLALALAGPLSDPAARNLLDRSLELMKGNLSVGAARAQELHSRVGHLTLSPLPRALQLVELFRWPATIGLLCVLILVCLLLLWGVIRHSRCLLILFSVLGLLSVVLCWVMVSLYLGICVPLRDARGAVDGLQTLLVPVTHVADRYFPRKEVSALCRRLRLGNKPPHLGQELNSTQTVLAQLGLLLDCRHIHQQYRSAMGATCTGLLEGTAFMLASAAGAGLLFTVLIWVASHTWIHIRQRRPREALDEEDPFLPPSAVGGAAARRSRDTNGRSASREEQAFLQARYTPPPTRVRRSILRVLPSAEGYKAHFLPSFIQQQRTEAIISEASYKKVAPNHHRLKGTCWDTGRLEACLLHSPQFSPVFSLEELDLTS</sequence>
<evidence type="ECO:0000256" key="12">
    <source>
        <dbReference type="ARBA" id="ARBA00023303"/>
    </source>
</evidence>
<evidence type="ECO:0000256" key="4">
    <source>
        <dbReference type="ARBA" id="ARBA00022475"/>
    </source>
</evidence>
<dbReference type="EMBL" id="ABJB010136615">
    <property type="status" value="NOT_ANNOTATED_CDS"/>
    <property type="molecule type" value="Genomic_DNA"/>
</dbReference>
<feature type="transmembrane region" description="Helical" evidence="13">
    <location>
        <begin position="160"/>
        <end position="177"/>
    </location>
</feature>
<comment type="subcellular location">
    <subcellularLocation>
        <location evidence="1 13">Cell membrane</location>
        <topology evidence="1 13">Multi-pass membrane protein</topology>
    </subcellularLocation>
</comment>
<keyword evidence="17" id="KW-1185">Reference proteome</keyword>
<keyword evidence="5 13" id="KW-0812">Transmembrane</keyword>
<keyword evidence="4" id="KW-1003">Cell membrane</keyword>